<evidence type="ECO:0000256" key="5">
    <source>
        <dbReference type="ARBA" id="ARBA00023098"/>
    </source>
</evidence>
<dbReference type="InterPro" id="IPR006694">
    <property type="entry name" value="Fatty_acid_hydroxylase"/>
</dbReference>
<keyword evidence="5" id="KW-0443">Lipid metabolism</keyword>
<protein>
    <recommendedName>
        <fullName evidence="8">Fatty acid hydroxylase domain-containing protein</fullName>
    </recommendedName>
</protein>
<feature type="transmembrane region" description="Helical" evidence="7">
    <location>
        <begin position="49"/>
        <end position="65"/>
    </location>
</feature>
<dbReference type="InterPro" id="IPR051689">
    <property type="entry name" value="Sterol_desaturase/TMEM195"/>
</dbReference>
<dbReference type="GO" id="GO:0012505">
    <property type="term" value="C:endomembrane system"/>
    <property type="evidence" value="ECO:0007669"/>
    <property type="project" value="UniProtKB-SubCell"/>
</dbReference>
<keyword evidence="6 7" id="KW-0472">Membrane</keyword>
<evidence type="ECO:0000256" key="4">
    <source>
        <dbReference type="ARBA" id="ARBA00023002"/>
    </source>
</evidence>
<dbReference type="GO" id="GO:0008610">
    <property type="term" value="P:lipid biosynthetic process"/>
    <property type="evidence" value="ECO:0007669"/>
    <property type="project" value="InterPro"/>
</dbReference>
<comment type="caution">
    <text evidence="9">The sequence shown here is derived from an EMBL/GenBank/DDBJ whole genome shotgun (WGS) entry which is preliminary data.</text>
</comment>
<feature type="transmembrane region" description="Helical" evidence="7">
    <location>
        <begin position="121"/>
        <end position="138"/>
    </location>
</feature>
<evidence type="ECO:0000256" key="6">
    <source>
        <dbReference type="ARBA" id="ARBA00023136"/>
    </source>
</evidence>
<keyword evidence="4" id="KW-0560">Oxidoreductase</keyword>
<evidence type="ECO:0000256" key="7">
    <source>
        <dbReference type="SAM" id="Phobius"/>
    </source>
</evidence>
<dbReference type="EMBL" id="QFQP01000005">
    <property type="protein sequence ID" value="PZR15487.1"/>
    <property type="molecule type" value="Genomic_DNA"/>
</dbReference>
<evidence type="ECO:0000313" key="9">
    <source>
        <dbReference type="EMBL" id="PZR15487.1"/>
    </source>
</evidence>
<dbReference type="GO" id="GO:0050479">
    <property type="term" value="F:glyceryl-ether monooxygenase activity"/>
    <property type="evidence" value="ECO:0007669"/>
    <property type="project" value="TreeGrafter"/>
</dbReference>
<keyword evidence="3 7" id="KW-1133">Transmembrane helix</keyword>
<keyword evidence="2 7" id="KW-0812">Transmembrane</keyword>
<evidence type="ECO:0000259" key="8">
    <source>
        <dbReference type="Pfam" id="PF04116"/>
    </source>
</evidence>
<name>A0A2W5TNT0_9BACT</name>
<evidence type="ECO:0000256" key="2">
    <source>
        <dbReference type="ARBA" id="ARBA00022692"/>
    </source>
</evidence>
<accession>A0A2W5TNT0</accession>
<evidence type="ECO:0000313" key="10">
    <source>
        <dbReference type="Proteomes" id="UP000249061"/>
    </source>
</evidence>
<feature type="transmembrane region" description="Helical" evidence="7">
    <location>
        <begin position="12"/>
        <end position="37"/>
    </location>
</feature>
<proteinExistence type="predicted"/>
<dbReference type="GO" id="GO:0005506">
    <property type="term" value="F:iron ion binding"/>
    <property type="evidence" value="ECO:0007669"/>
    <property type="project" value="InterPro"/>
</dbReference>
<dbReference type="PANTHER" id="PTHR21624:SF1">
    <property type="entry name" value="ALKYLGLYCEROL MONOOXYGENASE"/>
    <property type="match status" value="1"/>
</dbReference>
<dbReference type="Pfam" id="PF04116">
    <property type="entry name" value="FA_hydroxylase"/>
    <property type="match status" value="1"/>
</dbReference>
<dbReference type="Proteomes" id="UP000249061">
    <property type="component" value="Unassembled WGS sequence"/>
</dbReference>
<comment type="subcellular location">
    <subcellularLocation>
        <location evidence="1">Endomembrane system</location>
        <topology evidence="1">Multi-pass membrane protein</topology>
    </subcellularLocation>
</comment>
<dbReference type="GO" id="GO:0006643">
    <property type="term" value="P:membrane lipid metabolic process"/>
    <property type="evidence" value="ECO:0007669"/>
    <property type="project" value="TreeGrafter"/>
</dbReference>
<organism evidence="9 10">
    <name type="scientific">Archangium gephyra</name>
    <dbReference type="NCBI Taxonomy" id="48"/>
    <lineage>
        <taxon>Bacteria</taxon>
        <taxon>Pseudomonadati</taxon>
        <taxon>Myxococcota</taxon>
        <taxon>Myxococcia</taxon>
        <taxon>Myxococcales</taxon>
        <taxon>Cystobacterineae</taxon>
        <taxon>Archangiaceae</taxon>
        <taxon>Archangium</taxon>
    </lineage>
</organism>
<dbReference type="PANTHER" id="PTHR21624">
    <property type="entry name" value="STEROL DESATURASE-RELATED PROTEIN"/>
    <property type="match status" value="1"/>
</dbReference>
<evidence type="ECO:0000256" key="1">
    <source>
        <dbReference type="ARBA" id="ARBA00004127"/>
    </source>
</evidence>
<dbReference type="AlphaFoldDB" id="A0A2W5TNT0"/>
<gene>
    <name evidence="9" type="ORF">DI536_08545</name>
</gene>
<sequence>MNANLWRQRLSNYACGALTALVSLTAGSLVLGVYALITKVTPLAWGESPLAYVAAFIAVDFLYYWQHRGEHRSPMLWAIHEVHHQATHCDASVSLRTSVLSPLSVLSFHLVLAAAGVPLKVYLPVYAVHVALIFLLHTKLPSALNRAGWVFNSPYLHRAHHSNHPGLRGKNLGGVFIVWDRLFGTFEAACDEATTFGIGQREVELNPVLANVRPVLRWWRRAGRQGA</sequence>
<reference evidence="9 10" key="1">
    <citation type="submission" date="2017-08" db="EMBL/GenBank/DDBJ databases">
        <title>Infants hospitalized years apart are colonized by the same room-sourced microbial strains.</title>
        <authorList>
            <person name="Brooks B."/>
            <person name="Olm M.R."/>
            <person name="Firek B.A."/>
            <person name="Baker R."/>
            <person name="Thomas B.C."/>
            <person name="Morowitz M.J."/>
            <person name="Banfield J.F."/>
        </authorList>
    </citation>
    <scope>NUCLEOTIDE SEQUENCE [LARGE SCALE GENOMIC DNA]</scope>
    <source>
        <strain evidence="9">S2_003_000_R2_14</strain>
    </source>
</reference>
<dbReference type="GO" id="GO:0016020">
    <property type="term" value="C:membrane"/>
    <property type="evidence" value="ECO:0007669"/>
    <property type="project" value="GOC"/>
</dbReference>
<evidence type="ECO:0000256" key="3">
    <source>
        <dbReference type="ARBA" id="ARBA00022989"/>
    </source>
</evidence>
<feature type="domain" description="Fatty acid hydroxylase" evidence="8">
    <location>
        <begin position="53"/>
        <end position="185"/>
    </location>
</feature>